<dbReference type="AlphaFoldDB" id="B9GAH9"/>
<dbReference type="EMBL" id="CM000148">
    <property type="protein sequence ID" value="EEE52035.1"/>
    <property type="molecule type" value="Genomic_DNA"/>
</dbReference>
<reference evidence="1" key="1">
    <citation type="journal article" date="2005" name="PLoS Biol.">
        <title>The genomes of Oryza sativa: a history of duplications.</title>
        <authorList>
            <person name="Yu J."/>
            <person name="Wang J."/>
            <person name="Lin W."/>
            <person name="Li S."/>
            <person name="Li H."/>
            <person name="Zhou J."/>
            <person name="Ni P."/>
            <person name="Dong W."/>
            <person name="Hu S."/>
            <person name="Zeng C."/>
            <person name="Zhang J."/>
            <person name="Zhang Y."/>
            <person name="Li R."/>
            <person name="Xu Z."/>
            <person name="Li S."/>
            <person name="Li X."/>
            <person name="Zheng H."/>
            <person name="Cong L."/>
            <person name="Lin L."/>
            <person name="Yin J."/>
            <person name="Geng J."/>
            <person name="Li G."/>
            <person name="Shi J."/>
            <person name="Liu J."/>
            <person name="Lv H."/>
            <person name="Li J."/>
            <person name="Wang J."/>
            <person name="Deng Y."/>
            <person name="Ran L."/>
            <person name="Shi X."/>
            <person name="Wang X."/>
            <person name="Wu Q."/>
            <person name="Li C."/>
            <person name="Ren X."/>
            <person name="Wang J."/>
            <person name="Wang X."/>
            <person name="Li D."/>
            <person name="Liu D."/>
            <person name="Zhang X."/>
            <person name="Ji Z."/>
            <person name="Zhao W."/>
            <person name="Sun Y."/>
            <person name="Zhang Z."/>
            <person name="Bao J."/>
            <person name="Han Y."/>
            <person name="Dong L."/>
            <person name="Ji J."/>
            <person name="Chen P."/>
            <person name="Wu S."/>
            <person name="Liu J."/>
            <person name="Xiao Y."/>
            <person name="Bu D."/>
            <person name="Tan J."/>
            <person name="Yang L."/>
            <person name="Ye C."/>
            <person name="Zhang J."/>
            <person name="Xu J."/>
            <person name="Zhou Y."/>
            <person name="Yu Y."/>
            <person name="Zhang B."/>
            <person name="Zhuang S."/>
            <person name="Wei H."/>
            <person name="Liu B."/>
            <person name="Lei M."/>
            <person name="Yu H."/>
            <person name="Li Y."/>
            <person name="Xu H."/>
            <person name="Wei S."/>
            <person name="He X."/>
            <person name="Fang L."/>
            <person name="Zhang Z."/>
            <person name="Zhang Y."/>
            <person name="Huang X."/>
            <person name="Su Z."/>
            <person name="Tong W."/>
            <person name="Li J."/>
            <person name="Tong Z."/>
            <person name="Li S."/>
            <person name="Ye J."/>
            <person name="Wang L."/>
            <person name="Fang L."/>
            <person name="Lei T."/>
            <person name="Chen C."/>
            <person name="Chen H."/>
            <person name="Xu Z."/>
            <person name="Li H."/>
            <person name="Huang H."/>
            <person name="Zhang F."/>
            <person name="Xu H."/>
            <person name="Li N."/>
            <person name="Zhao C."/>
            <person name="Li S."/>
            <person name="Dong L."/>
            <person name="Huang Y."/>
            <person name="Li L."/>
            <person name="Xi Y."/>
            <person name="Qi Q."/>
            <person name="Li W."/>
            <person name="Zhang B."/>
            <person name="Hu W."/>
            <person name="Zhang Y."/>
            <person name="Tian X."/>
            <person name="Jiao Y."/>
            <person name="Liang X."/>
            <person name="Jin J."/>
            <person name="Gao L."/>
            <person name="Zheng W."/>
            <person name="Hao B."/>
            <person name="Liu S."/>
            <person name="Wang W."/>
            <person name="Yuan L."/>
            <person name="Cao M."/>
            <person name="McDermott J."/>
            <person name="Samudrala R."/>
            <person name="Wang J."/>
            <person name="Wong G.K."/>
            <person name="Yang H."/>
        </authorList>
    </citation>
    <scope>NUCLEOTIDE SEQUENCE [LARGE SCALE GENOMIC DNA]</scope>
</reference>
<sequence>MDRGGEVRGGQFRYRRIPFVVPPLVLLCHHPPPRDPDVRAAIAESILEPLYAAGGEGGGEGNIRTRMRVKNMMRLICSKCATSARKRMATPEQPKSVLQVVASVLERNHKKSVFLRNVGMHTKRSRMSAELKAEKRENAKLRLIVSI</sequence>
<gene>
    <name evidence="1" type="ORF">OsJ_33759</name>
</gene>
<protein>
    <submittedName>
        <fullName evidence="1">Uncharacterized protein</fullName>
    </submittedName>
</protein>
<reference evidence="1" key="2">
    <citation type="submission" date="2008-12" db="EMBL/GenBank/DDBJ databases">
        <title>Improved gene annotation of the rice (Oryza sativa) genomes.</title>
        <authorList>
            <person name="Wang J."/>
            <person name="Li R."/>
            <person name="Fan W."/>
            <person name="Huang Q."/>
            <person name="Zhang J."/>
            <person name="Zhou Y."/>
            <person name="Hu Y."/>
            <person name="Zi S."/>
            <person name="Li J."/>
            <person name="Ni P."/>
            <person name="Zheng H."/>
            <person name="Zhang Y."/>
            <person name="Zhao M."/>
            <person name="Hao Q."/>
            <person name="McDermott J."/>
            <person name="Samudrala R."/>
            <person name="Kristiansen K."/>
            <person name="Wong G.K.-S."/>
        </authorList>
    </citation>
    <scope>NUCLEOTIDE SEQUENCE</scope>
</reference>
<name>B9GAH9_ORYSJ</name>
<proteinExistence type="predicted"/>
<accession>B9GAH9</accession>
<organism evidence="1">
    <name type="scientific">Oryza sativa subsp. japonica</name>
    <name type="common">Rice</name>
    <dbReference type="NCBI Taxonomy" id="39947"/>
    <lineage>
        <taxon>Eukaryota</taxon>
        <taxon>Viridiplantae</taxon>
        <taxon>Streptophyta</taxon>
        <taxon>Embryophyta</taxon>
        <taxon>Tracheophyta</taxon>
        <taxon>Spermatophyta</taxon>
        <taxon>Magnoliopsida</taxon>
        <taxon>Liliopsida</taxon>
        <taxon>Poales</taxon>
        <taxon>Poaceae</taxon>
        <taxon>BOP clade</taxon>
        <taxon>Oryzoideae</taxon>
        <taxon>Oryzeae</taxon>
        <taxon>Oryzinae</taxon>
        <taxon>Oryza</taxon>
        <taxon>Oryza sativa</taxon>
    </lineage>
</organism>
<dbReference type="Proteomes" id="UP000007752">
    <property type="component" value="Chromosome 11"/>
</dbReference>
<evidence type="ECO:0000313" key="1">
    <source>
        <dbReference type="EMBL" id="EEE52035.1"/>
    </source>
</evidence>